<evidence type="ECO:0000313" key="3">
    <source>
        <dbReference type="Proteomes" id="UP000242287"/>
    </source>
</evidence>
<feature type="compositionally biased region" description="Polar residues" evidence="1">
    <location>
        <begin position="122"/>
        <end position="132"/>
    </location>
</feature>
<feature type="compositionally biased region" description="Low complexity" evidence="1">
    <location>
        <begin position="75"/>
        <end position="92"/>
    </location>
</feature>
<dbReference type="EMBL" id="KZ301984">
    <property type="protein sequence ID" value="PFH51864.1"/>
    <property type="molecule type" value="Genomic_DNA"/>
</dbReference>
<organism evidence="2 3">
    <name type="scientific">Amanita thiersii Skay4041</name>
    <dbReference type="NCBI Taxonomy" id="703135"/>
    <lineage>
        <taxon>Eukaryota</taxon>
        <taxon>Fungi</taxon>
        <taxon>Dikarya</taxon>
        <taxon>Basidiomycota</taxon>
        <taxon>Agaricomycotina</taxon>
        <taxon>Agaricomycetes</taxon>
        <taxon>Agaricomycetidae</taxon>
        <taxon>Agaricales</taxon>
        <taxon>Pluteineae</taxon>
        <taxon>Amanitaceae</taxon>
        <taxon>Amanita</taxon>
    </lineage>
</organism>
<dbReference type="Proteomes" id="UP000242287">
    <property type="component" value="Unassembled WGS sequence"/>
</dbReference>
<evidence type="ECO:0000313" key="2">
    <source>
        <dbReference type="EMBL" id="PFH51864.1"/>
    </source>
</evidence>
<sequence>MDLPPIHPQEATSSSSASVSHQQSDLNSTASSTDFKTLRSSARVKAAKQNTKLKGKDKERDLSNSEQTSASSTLPTPETPATRVTPRRTANTSTPTLTINESIKDTKGKKRAAPEPSDEDSTGPSTKRTRTAYSSRLNTVSTDNTAMNRKTRYVVCNHTGICQILMLLSS</sequence>
<reference evidence="2 3" key="1">
    <citation type="submission" date="2014-02" db="EMBL/GenBank/DDBJ databases">
        <title>Transposable element dynamics among asymbiotic and ectomycorrhizal Amanita fungi.</title>
        <authorList>
            <consortium name="DOE Joint Genome Institute"/>
            <person name="Hess J."/>
            <person name="Skrede I."/>
            <person name="Wolfe B."/>
            <person name="LaButti K."/>
            <person name="Ohm R.A."/>
            <person name="Grigoriev I.V."/>
            <person name="Pringle A."/>
        </authorList>
    </citation>
    <scope>NUCLEOTIDE SEQUENCE [LARGE SCALE GENOMIC DNA]</scope>
    <source>
        <strain evidence="2 3">SKay4041</strain>
    </source>
</reference>
<feature type="region of interest" description="Disordered" evidence="1">
    <location>
        <begin position="1"/>
        <end position="132"/>
    </location>
</feature>
<evidence type="ECO:0000256" key="1">
    <source>
        <dbReference type="SAM" id="MobiDB-lite"/>
    </source>
</evidence>
<proteinExistence type="predicted"/>
<feature type="compositionally biased region" description="Polar residues" evidence="1">
    <location>
        <begin position="64"/>
        <end position="74"/>
    </location>
</feature>
<accession>A0A2A9NRB1</accession>
<name>A0A2A9NRB1_9AGAR</name>
<gene>
    <name evidence="2" type="ORF">AMATHDRAFT_141770</name>
</gene>
<feature type="compositionally biased region" description="Polar residues" evidence="1">
    <location>
        <begin position="25"/>
        <end position="40"/>
    </location>
</feature>
<feature type="compositionally biased region" description="Basic and acidic residues" evidence="1">
    <location>
        <begin position="54"/>
        <end position="63"/>
    </location>
</feature>
<protein>
    <submittedName>
        <fullName evidence="2">Uncharacterized protein</fullName>
    </submittedName>
</protein>
<dbReference type="AlphaFoldDB" id="A0A2A9NRB1"/>
<dbReference type="OrthoDB" id="3034512at2759"/>
<feature type="compositionally biased region" description="Low complexity" evidence="1">
    <location>
        <begin position="13"/>
        <end position="24"/>
    </location>
</feature>
<keyword evidence="3" id="KW-1185">Reference proteome</keyword>